<dbReference type="PANTHER" id="PTHR45036">
    <property type="entry name" value="METHYLTRANSFERASE LIKE 7B"/>
    <property type="match status" value="1"/>
</dbReference>
<feature type="region of interest" description="Disordered" evidence="1">
    <location>
        <begin position="69"/>
        <end position="90"/>
    </location>
</feature>
<dbReference type="RefSeq" id="XP_001274279.1">
    <property type="nucleotide sequence ID" value="XM_001274278.1"/>
</dbReference>
<sequence>MTSPEPTTKQWLQSLIEPGQLLAWAMTYYARVCLEAVFRRGELLAPLLQTTKLRDEAFGRFWVDFSSNRPDPSAASAPSPATGTSTGTGPIQNSTDLIPSILAQASGVVLDVGPGTGTQMPLLRGPAITALYGAEPCAGLHAALRARADEEGLAGKYTVLPCGAAAAELVPELRRVGLVADEQGGVPEGGVFDTIICVRVLCSVAEVEKTVGELYALLRPGGKMLVVEHVVNPWRTAKGSVLARVMQAVYMALGWGLFIGDCCLDRDTERVLRGAARADGGWESVELDRWFGRSPLAYISGVLVKKKSA</sequence>
<evidence type="ECO:0000256" key="1">
    <source>
        <dbReference type="SAM" id="MobiDB-lite"/>
    </source>
</evidence>
<dbReference type="InterPro" id="IPR029063">
    <property type="entry name" value="SAM-dependent_MTases_sf"/>
</dbReference>
<dbReference type="AlphaFoldDB" id="A1CAT5"/>
<name>A1CAT5_ASPCL</name>
<gene>
    <name evidence="2" type="ORF">ACLA_012810</name>
</gene>
<dbReference type="Proteomes" id="UP000006701">
    <property type="component" value="Unassembled WGS sequence"/>
</dbReference>
<keyword evidence="3" id="KW-1185">Reference proteome</keyword>
<dbReference type="Pfam" id="PF13489">
    <property type="entry name" value="Methyltransf_23"/>
    <property type="match status" value="1"/>
</dbReference>
<proteinExistence type="predicted"/>
<dbReference type="InterPro" id="IPR052356">
    <property type="entry name" value="Thiol_S-MT"/>
</dbReference>
<evidence type="ECO:0000313" key="3">
    <source>
        <dbReference type="Proteomes" id="UP000006701"/>
    </source>
</evidence>
<feature type="compositionally biased region" description="Low complexity" evidence="1">
    <location>
        <begin position="72"/>
        <end position="90"/>
    </location>
</feature>
<evidence type="ECO:0008006" key="4">
    <source>
        <dbReference type="Google" id="ProtNLM"/>
    </source>
</evidence>
<reference evidence="2 3" key="1">
    <citation type="journal article" date="2008" name="PLoS Genet.">
        <title>Genomic islands in the pathogenic filamentous fungus Aspergillus fumigatus.</title>
        <authorList>
            <person name="Fedorova N.D."/>
            <person name="Khaldi N."/>
            <person name="Joardar V.S."/>
            <person name="Maiti R."/>
            <person name="Amedeo P."/>
            <person name="Anderson M.J."/>
            <person name="Crabtree J."/>
            <person name="Silva J.C."/>
            <person name="Badger J.H."/>
            <person name="Albarraq A."/>
            <person name="Angiuoli S."/>
            <person name="Bussey H."/>
            <person name="Bowyer P."/>
            <person name="Cotty P.J."/>
            <person name="Dyer P.S."/>
            <person name="Egan A."/>
            <person name="Galens K."/>
            <person name="Fraser-Liggett C.M."/>
            <person name="Haas B.J."/>
            <person name="Inman J.M."/>
            <person name="Kent R."/>
            <person name="Lemieux S."/>
            <person name="Malavazi I."/>
            <person name="Orvis J."/>
            <person name="Roemer T."/>
            <person name="Ronning C.M."/>
            <person name="Sundaram J.P."/>
            <person name="Sutton G."/>
            <person name="Turner G."/>
            <person name="Venter J.C."/>
            <person name="White O.R."/>
            <person name="Whitty B.R."/>
            <person name="Youngman P."/>
            <person name="Wolfe K.H."/>
            <person name="Goldman G.H."/>
            <person name="Wortman J.R."/>
            <person name="Jiang B."/>
            <person name="Denning D.W."/>
            <person name="Nierman W.C."/>
        </authorList>
    </citation>
    <scope>NUCLEOTIDE SEQUENCE [LARGE SCALE GENOMIC DNA]</scope>
    <source>
        <strain evidence="3">ATCC 1007 / CBS 513.65 / DSM 816 / NCTC 3887 / NRRL 1</strain>
    </source>
</reference>
<dbReference type="KEGG" id="act:ACLA_012810"/>
<evidence type="ECO:0000313" key="2">
    <source>
        <dbReference type="EMBL" id="EAW12853.1"/>
    </source>
</evidence>
<dbReference type="OMA" id="CEHVVNP"/>
<protein>
    <recommendedName>
        <fullName evidence="4">Phospholipid methyltransferase</fullName>
    </recommendedName>
</protein>
<accession>A1CAT5</accession>
<dbReference type="HOGENOM" id="CLU_037990_6_1_1"/>
<dbReference type="eggNOG" id="KOG4300">
    <property type="taxonomic scope" value="Eukaryota"/>
</dbReference>
<dbReference type="Gene3D" id="3.40.50.150">
    <property type="entry name" value="Vaccinia Virus protein VP39"/>
    <property type="match status" value="1"/>
</dbReference>
<dbReference type="EMBL" id="DS027049">
    <property type="protein sequence ID" value="EAW12853.1"/>
    <property type="molecule type" value="Genomic_DNA"/>
</dbReference>
<dbReference type="OrthoDB" id="540004at2759"/>
<dbReference type="VEuPathDB" id="FungiDB:ACLA_012810"/>
<organism evidence="2 3">
    <name type="scientific">Aspergillus clavatus (strain ATCC 1007 / CBS 513.65 / DSM 816 / NCTC 3887 / NRRL 1 / QM 1276 / 107)</name>
    <dbReference type="NCBI Taxonomy" id="344612"/>
    <lineage>
        <taxon>Eukaryota</taxon>
        <taxon>Fungi</taxon>
        <taxon>Dikarya</taxon>
        <taxon>Ascomycota</taxon>
        <taxon>Pezizomycotina</taxon>
        <taxon>Eurotiomycetes</taxon>
        <taxon>Eurotiomycetidae</taxon>
        <taxon>Eurotiales</taxon>
        <taxon>Aspergillaceae</taxon>
        <taxon>Aspergillus</taxon>
        <taxon>Aspergillus subgen. Fumigati</taxon>
    </lineage>
</organism>
<dbReference type="PANTHER" id="PTHR45036:SF1">
    <property type="entry name" value="METHYLTRANSFERASE LIKE 7A"/>
    <property type="match status" value="1"/>
</dbReference>
<dbReference type="GeneID" id="4706395"/>
<dbReference type="CDD" id="cd02440">
    <property type="entry name" value="AdoMet_MTases"/>
    <property type="match status" value="1"/>
</dbReference>
<dbReference type="SUPFAM" id="SSF53335">
    <property type="entry name" value="S-adenosyl-L-methionine-dependent methyltransferases"/>
    <property type="match status" value="1"/>
</dbReference>